<feature type="compositionally biased region" description="Basic and acidic residues" evidence="1">
    <location>
        <begin position="214"/>
        <end position="232"/>
    </location>
</feature>
<evidence type="ECO:0000313" key="2">
    <source>
        <dbReference type="EMBL" id="NER15386.1"/>
    </source>
</evidence>
<keyword evidence="3" id="KW-1185">Reference proteome</keyword>
<gene>
    <name evidence="2" type="ORF">GWK08_18165</name>
</gene>
<protein>
    <recommendedName>
        <fullName evidence="4">DUF4097 family beta strand repeat protein</fullName>
    </recommendedName>
</protein>
<dbReference type="EMBL" id="JAABOO010000004">
    <property type="protein sequence ID" value="NER15386.1"/>
    <property type="molecule type" value="Genomic_DNA"/>
</dbReference>
<accession>A0A6P0UY66</accession>
<evidence type="ECO:0008006" key="4">
    <source>
        <dbReference type="Google" id="ProtNLM"/>
    </source>
</evidence>
<dbReference type="RefSeq" id="WP_163608665.1">
    <property type="nucleotide sequence ID" value="NZ_JAABOO010000004.1"/>
</dbReference>
<sequence length="463" mass="52400">MKSFKYQTVLLRLLALIFTIGVNGQSFTKSKKHRIPVGNTTTIEVISSYTNLEFEQTEGNEIVIEAVMQIDGLSQKEAEKYFKKWKVVADHKNDKVVLSSLLNDATNTNWQRHSYYEGYFLDETQLTAISDEIGTHKNAKSTGEQKNASNTQNTGKFDQEAYINEGDAYLLKWQKENNEKIGRRWFNKTREERIAMLKGVKAAKSDLPSKGSKSSKEERSDIAHRIQQEARSGKNRLPSANVRPLKKRTVIKKTLKIGVPKKLGLSINMKHGKLVLHNQISDIRAELKHALLEAETISGSKTRIKGIFSNFEIGHWQAGKLDVAFSGFALIKRADQLSVTSNSSVVSVDAVTKSIDASGNFKMLNIEASSSITYAKIDVVDSKKVWVKLPDAPYNLYYRGTDSRLIHPEKYSLKTGRNRSEKILENAPLKNKERYVDIKALASVMQIYDIPWEDLKIKNLEDL</sequence>
<dbReference type="AlphaFoldDB" id="A0A6P0UY66"/>
<evidence type="ECO:0000256" key="1">
    <source>
        <dbReference type="SAM" id="MobiDB-lite"/>
    </source>
</evidence>
<name>A0A6P0UY66_9FLAO</name>
<dbReference type="Proteomes" id="UP000468581">
    <property type="component" value="Unassembled WGS sequence"/>
</dbReference>
<comment type="caution">
    <text evidence="2">The sequence shown here is derived from an EMBL/GenBank/DDBJ whole genome shotgun (WGS) entry which is preliminary data.</text>
</comment>
<evidence type="ECO:0000313" key="3">
    <source>
        <dbReference type="Proteomes" id="UP000468581"/>
    </source>
</evidence>
<proteinExistence type="predicted"/>
<reference evidence="2 3" key="1">
    <citation type="submission" date="2020-01" db="EMBL/GenBank/DDBJ databases">
        <title>Leptobacterium flavescens.</title>
        <authorList>
            <person name="Wang G."/>
        </authorList>
    </citation>
    <scope>NUCLEOTIDE SEQUENCE [LARGE SCALE GENOMIC DNA]</scope>
    <source>
        <strain evidence="2 3">KCTC 22160</strain>
    </source>
</reference>
<organism evidence="2 3">
    <name type="scientific">Leptobacterium flavescens</name>
    <dbReference type="NCBI Taxonomy" id="472055"/>
    <lineage>
        <taxon>Bacteria</taxon>
        <taxon>Pseudomonadati</taxon>
        <taxon>Bacteroidota</taxon>
        <taxon>Flavobacteriia</taxon>
        <taxon>Flavobacteriales</taxon>
        <taxon>Flavobacteriaceae</taxon>
        <taxon>Leptobacterium</taxon>
    </lineage>
</organism>
<feature type="region of interest" description="Disordered" evidence="1">
    <location>
        <begin position="199"/>
        <end position="242"/>
    </location>
</feature>